<dbReference type="Proteomes" id="UP000265520">
    <property type="component" value="Unassembled WGS sequence"/>
</dbReference>
<dbReference type="AlphaFoldDB" id="A0A392TI68"/>
<protein>
    <submittedName>
        <fullName evidence="1">Peroxidase 1-like</fullName>
    </submittedName>
</protein>
<keyword evidence="1" id="KW-0575">Peroxidase</keyword>
<reference evidence="1 2" key="1">
    <citation type="journal article" date="2018" name="Front. Plant Sci.">
        <title>Red Clover (Trifolium pratense) and Zigzag Clover (T. medium) - A Picture of Genomic Similarities and Differences.</title>
        <authorList>
            <person name="Dluhosova J."/>
            <person name="Istvanek J."/>
            <person name="Nedelnik J."/>
            <person name="Repkova J."/>
        </authorList>
    </citation>
    <scope>NUCLEOTIDE SEQUENCE [LARGE SCALE GENOMIC DNA]</scope>
    <source>
        <strain evidence="2">cv. 10/8</strain>
        <tissue evidence="1">Leaf</tissue>
    </source>
</reference>
<sequence length="46" mass="5040">MALAGLPRRAPLGGRRDSVYSLASVVEANNLPMPGWPIERMVELFT</sequence>
<dbReference type="EMBL" id="LXQA010588940">
    <property type="protein sequence ID" value="MCI60831.1"/>
    <property type="molecule type" value="Genomic_DNA"/>
</dbReference>
<keyword evidence="2" id="KW-1185">Reference proteome</keyword>
<evidence type="ECO:0000313" key="2">
    <source>
        <dbReference type="Proteomes" id="UP000265520"/>
    </source>
</evidence>
<name>A0A392TI68_9FABA</name>
<evidence type="ECO:0000313" key="1">
    <source>
        <dbReference type="EMBL" id="MCI60831.1"/>
    </source>
</evidence>
<proteinExistence type="predicted"/>
<keyword evidence="1" id="KW-0560">Oxidoreductase</keyword>
<accession>A0A392TI68</accession>
<organism evidence="1 2">
    <name type="scientific">Trifolium medium</name>
    <dbReference type="NCBI Taxonomy" id="97028"/>
    <lineage>
        <taxon>Eukaryota</taxon>
        <taxon>Viridiplantae</taxon>
        <taxon>Streptophyta</taxon>
        <taxon>Embryophyta</taxon>
        <taxon>Tracheophyta</taxon>
        <taxon>Spermatophyta</taxon>
        <taxon>Magnoliopsida</taxon>
        <taxon>eudicotyledons</taxon>
        <taxon>Gunneridae</taxon>
        <taxon>Pentapetalae</taxon>
        <taxon>rosids</taxon>
        <taxon>fabids</taxon>
        <taxon>Fabales</taxon>
        <taxon>Fabaceae</taxon>
        <taxon>Papilionoideae</taxon>
        <taxon>50 kb inversion clade</taxon>
        <taxon>NPAAA clade</taxon>
        <taxon>Hologalegina</taxon>
        <taxon>IRL clade</taxon>
        <taxon>Trifolieae</taxon>
        <taxon>Trifolium</taxon>
    </lineage>
</organism>
<dbReference type="GO" id="GO:0004601">
    <property type="term" value="F:peroxidase activity"/>
    <property type="evidence" value="ECO:0007669"/>
    <property type="project" value="UniProtKB-KW"/>
</dbReference>
<comment type="caution">
    <text evidence="1">The sequence shown here is derived from an EMBL/GenBank/DDBJ whole genome shotgun (WGS) entry which is preliminary data.</text>
</comment>
<feature type="non-terminal residue" evidence="1">
    <location>
        <position position="46"/>
    </location>
</feature>